<proteinExistence type="predicted"/>
<evidence type="ECO:0000313" key="1">
    <source>
        <dbReference type="EMBL" id="KAK4444642.1"/>
    </source>
</evidence>
<sequence length="284" mass="31033">MLSTLGQRAVTELEMPWKHRTIGLTEQGCERGANMQSRRWGQLKKGMSSEIVAYYIPAEGVKKLPNGNRAVGDLKELPETLHHRLLQDNVDMQDLMGMSIKTIDGGVKTPIFGCFCLSKVWTEEMGPKLRSFAQPQCLTTPFFLDPLTGGSWGETATFRLTKIQAASVPLLRLGGSSSIFGCTWVLHWGKELNRPCPGPMVDDGGQSFELVNQGERLPSPPPSYGPLYGRGEGCNIGHLEGYLILNLRWNGHDGIVSVSIFCGTPADLGCCCPAGVSLFGVRKH</sequence>
<gene>
    <name evidence="1" type="ORF">QBC34DRAFT_429693</name>
</gene>
<keyword evidence="2" id="KW-1185">Reference proteome</keyword>
<accession>A0AAV9G9W7</accession>
<dbReference type="AlphaFoldDB" id="A0AAV9G9W7"/>
<name>A0AAV9G9W7_9PEZI</name>
<evidence type="ECO:0000313" key="2">
    <source>
        <dbReference type="Proteomes" id="UP001321760"/>
    </source>
</evidence>
<dbReference type="EMBL" id="MU865974">
    <property type="protein sequence ID" value="KAK4444642.1"/>
    <property type="molecule type" value="Genomic_DNA"/>
</dbReference>
<protein>
    <submittedName>
        <fullName evidence="1">Uncharacterized protein</fullName>
    </submittedName>
</protein>
<dbReference type="Proteomes" id="UP001321760">
    <property type="component" value="Unassembled WGS sequence"/>
</dbReference>
<comment type="caution">
    <text evidence="1">The sequence shown here is derived from an EMBL/GenBank/DDBJ whole genome shotgun (WGS) entry which is preliminary data.</text>
</comment>
<organism evidence="1 2">
    <name type="scientific">Podospora aff. communis PSN243</name>
    <dbReference type="NCBI Taxonomy" id="3040156"/>
    <lineage>
        <taxon>Eukaryota</taxon>
        <taxon>Fungi</taxon>
        <taxon>Dikarya</taxon>
        <taxon>Ascomycota</taxon>
        <taxon>Pezizomycotina</taxon>
        <taxon>Sordariomycetes</taxon>
        <taxon>Sordariomycetidae</taxon>
        <taxon>Sordariales</taxon>
        <taxon>Podosporaceae</taxon>
        <taxon>Podospora</taxon>
    </lineage>
</organism>
<reference evidence="1" key="2">
    <citation type="submission" date="2023-05" db="EMBL/GenBank/DDBJ databases">
        <authorList>
            <consortium name="Lawrence Berkeley National Laboratory"/>
            <person name="Steindorff A."/>
            <person name="Hensen N."/>
            <person name="Bonometti L."/>
            <person name="Westerberg I."/>
            <person name="Brannstrom I.O."/>
            <person name="Guillou S."/>
            <person name="Cros-Aarteil S."/>
            <person name="Calhoun S."/>
            <person name="Haridas S."/>
            <person name="Kuo A."/>
            <person name="Mondo S."/>
            <person name="Pangilinan J."/>
            <person name="Riley R."/>
            <person name="Labutti K."/>
            <person name="Andreopoulos B."/>
            <person name="Lipzen A."/>
            <person name="Chen C."/>
            <person name="Yanf M."/>
            <person name="Daum C."/>
            <person name="Ng V."/>
            <person name="Clum A."/>
            <person name="Ohm R."/>
            <person name="Martin F."/>
            <person name="Silar P."/>
            <person name="Natvig D."/>
            <person name="Lalanne C."/>
            <person name="Gautier V."/>
            <person name="Ament-Velasquez S.L."/>
            <person name="Kruys A."/>
            <person name="Hutchinson M.I."/>
            <person name="Powell A.J."/>
            <person name="Barry K."/>
            <person name="Miller A.N."/>
            <person name="Grigoriev I.V."/>
            <person name="Debuchy R."/>
            <person name="Gladieux P."/>
            <person name="Thoren M.H."/>
            <person name="Johannesson H."/>
        </authorList>
    </citation>
    <scope>NUCLEOTIDE SEQUENCE</scope>
    <source>
        <strain evidence="1">PSN243</strain>
    </source>
</reference>
<reference evidence="1" key="1">
    <citation type="journal article" date="2023" name="Mol. Phylogenet. Evol.">
        <title>Genome-scale phylogeny and comparative genomics of the fungal order Sordariales.</title>
        <authorList>
            <person name="Hensen N."/>
            <person name="Bonometti L."/>
            <person name="Westerberg I."/>
            <person name="Brannstrom I.O."/>
            <person name="Guillou S."/>
            <person name="Cros-Aarteil S."/>
            <person name="Calhoun S."/>
            <person name="Haridas S."/>
            <person name="Kuo A."/>
            <person name="Mondo S."/>
            <person name="Pangilinan J."/>
            <person name="Riley R."/>
            <person name="LaButti K."/>
            <person name="Andreopoulos B."/>
            <person name="Lipzen A."/>
            <person name="Chen C."/>
            <person name="Yan M."/>
            <person name="Daum C."/>
            <person name="Ng V."/>
            <person name="Clum A."/>
            <person name="Steindorff A."/>
            <person name="Ohm R.A."/>
            <person name="Martin F."/>
            <person name="Silar P."/>
            <person name="Natvig D.O."/>
            <person name="Lalanne C."/>
            <person name="Gautier V."/>
            <person name="Ament-Velasquez S.L."/>
            <person name="Kruys A."/>
            <person name="Hutchinson M.I."/>
            <person name="Powell A.J."/>
            <person name="Barry K."/>
            <person name="Miller A.N."/>
            <person name="Grigoriev I.V."/>
            <person name="Debuchy R."/>
            <person name="Gladieux P."/>
            <person name="Hiltunen Thoren M."/>
            <person name="Johannesson H."/>
        </authorList>
    </citation>
    <scope>NUCLEOTIDE SEQUENCE</scope>
    <source>
        <strain evidence="1">PSN243</strain>
    </source>
</reference>